<name>A0ACC0D831_9PEZI</name>
<dbReference type="Proteomes" id="UP001497680">
    <property type="component" value="Unassembled WGS sequence"/>
</dbReference>
<evidence type="ECO:0000313" key="1">
    <source>
        <dbReference type="EMBL" id="KAI6088884.1"/>
    </source>
</evidence>
<organism evidence="1 2">
    <name type="scientific">Hypoxylon rubiginosum</name>
    <dbReference type="NCBI Taxonomy" id="110542"/>
    <lineage>
        <taxon>Eukaryota</taxon>
        <taxon>Fungi</taxon>
        <taxon>Dikarya</taxon>
        <taxon>Ascomycota</taxon>
        <taxon>Pezizomycotina</taxon>
        <taxon>Sordariomycetes</taxon>
        <taxon>Xylariomycetidae</taxon>
        <taxon>Xylariales</taxon>
        <taxon>Hypoxylaceae</taxon>
        <taxon>Hypoxylon</taxon>
    </lineage>
</organism>
<proteinExistence type="predicted"/>
<reference evidence="1 2" key="1">
    <citation type="journal article" date="2022" name="New Phytol.">
        <title>Ecological generalism drives hyperdiversity of secondary metabolite gene clusters in xylarialean endophytes.</title>
        <authorList>
            <person name="Franco M.E.E."/>
            <person name="Wisecaver J.H."/>
            <person name="Arnold A.E."/>
            <person name="Ju Y.M."/>
            <person name="Slot J.C."/>
            <person name="Ahrendt S."/>
            <person name="Moore L.P."/>
            <person name="Eastman K.E."/>
            <person name="Scott K."/>
            <person name="Konkel Z."/>
            <person name="Mondo S.J."/>
            <person name="Kuo A."/>
            <person name="Hayes R.D."/>
            <person name="Haridas S."/>
            <person name="Andreopoulos B."/>
            <person name="Riley R."/>
            <person name="LaButti K."/>
            <person name="Pangilinan J."/>
            <person name="Lipzen A."/>
            <person name="Amirebrahimi M."/>
            <person name="Yan J."/>
            <person name="Adam C."/>
            <person name="Keymanesh K."/>
            <person name="Ng V."/>
            <person name="Louie K."/>
            <person name="Northen T."/>
            <person name="Drula E."/>
            <person name="Henrissat B."/>
            <person name="Hsieh H.M."/>
            <person name="Youens-Clark K."/>
            <person name="Lutzoni F."/>
            <person name="Miadlikowska J."/>
            <person name="Eastwood D.C."/>
            <person name="Hamelin R.C."/>
            <person name="Grigoriev I.V."/>
            <person name="U'Ren J.M."/>
        </authorList>
    </citation>
    <scope>NUCLEOTIDE SEQUENCE [LARGE SCALE GENOMIC DNA]</scope>
    <source>
        <strain evidence="1 2">ER1909</strain>
    </source>
</reference>
<dbReference type="EMBL" id="MU394298">
    <property type="protein sequence ID" value="KAI6088884.1"/>
    <property type="molecule type" value="Genomic_DNA"/>
</dbReference>
<protein>
    <submittedName>
        <fullName evidence="1">Uncharacterized protein</fullName>
    </submittedName>
</protein>
<accession>A0ACC0D831</accession>
<sequence>MESVEVYQLQASGGYQHAVEPNYDYDYDADSEPDSEPDYKFETESDDGYDGGSEDEWYLDTQWQAFTEPMYKHLAAAKSTTLFPQFAKLPTELQMMIWEQAALEESPEVLGGRDMLDNIKREGPAMVYTECPLLYVCSLSRKIAFENIGEGKPHYVLGRGPVIKRPFRPELDILDIGSKDFSLEEPPWYKALKPHVRRVAILSWIYDPGFYYAHPSIEVLPSILWGLKSLESLHMIHKLEDLHLPATPIVSADIATTSTASILHTKHAKVHPVFPLVPDWGEMYENYPWIKEIEADIRYLFKNSLSIDARSRFAVVPLPDPSIWDDDNHAIWDYDNQKIKLRVEVNAIAPKYFGRSEMYYYKVTNGHLVDWWHSG</sequence>
<comment type="caution">
    <text evidence="1">The sequence shown here is derived from an EMBL/GenBank/DDBJ whole genome shotgun (WGS) entry which is preliminary data.</text>
</comment>
<gene>
    <name evidence="1" type="ORF">F4821DRAFT_257377</name>
</gene>
<keyword evidence="2" id="KW-1185">Reference proteome</keyword>
<evidence type="ECO:0000313" key="2">
    <source>
        <dbReference type="Proteomes" id="UP001497680"/>
    </source>
</evidence>